<dbReference type="NCBIfam" id="TIGR03026">
    <property type="entry name" value="NDP-sugDHase"/>
    <property type="match status" value="1"/>
</dbReference>
<dbReference type="InterPro" id="IPR014027">
    <property type="entry name" value="UDP-Glc/GDP-Man_DH_C"/>
</dbReference>
<dbReference type="EMBL" id="QWVS01000026">
    <property type="protein sequence ID" value="RID84307.1"/>
    <property type="molecule type" value="Genomic_DNA"/>
</dbReference>
<dbReference type="SMART" id="SM00984">
    <property type="entry name" value="UDPG_MGDP_dh_C"/>
    <property type="match status" value="1"/>
</dbReference>
<dbReference type="InterPro" id="IPR036220">
    <property type="entry name" value="UDP-Glc/GDP-Man_DH_C_sf"/>
</dbReference>
<dbReference type="AlphaFoldDB" id="A0A398B342"/>
<dbReference type="Proteomes" id="UP000266016">
    <property type="component" value="Unassembled WGS sequence"/>
</dbReference>
<name>A0A398B342_9BACI</name>
<dbReference type="Pfam" id="PF03721">
    <property type="entry name" value="UDPG_MGDP_dh_N"/>
    <property type="match status" value="1"/>
</dbReference>
<dbReference type="PIRSF" id="PIRSF000124">
    <property type="entry name" value="UDPglc_GDPman_dh"/>
    <property type="match status" value="1"/>
</dbReference>
<dbReference type="GO" id="GO:0016628">
    <property type="term" value="F:oxidoreductase activity, acting on the CH-CH group of donors, NAD or NADP as acceptor"/>
    <property type="evidence" value="ECO:0007669"/>
    <property type="project" value="InterPro"/>
</dbReference>
<organism evidence="6 7">
    <name type="scientific">Peribacillus asahii</name>
    <dbReference type="NCBI Taxonomy" id="228899"/>
    <lineage>
        <taxon>Bacteria</taxon>
        <taxon>Bacillati</taxon>
        <taxon>Bacillota</taxon>
        <taxon>Bacilli</taxon>
        <taxon>Bacillales</taxon>
        <taxon>Bacillaceae</taxon>
        <taxon>Peribacillus</taxon>
    </lineage>
</organism>
<protein>
    <submittedName>
        <fullName evidence="6">Nucleotide sugar dehydrogenase</fullName>
    </submittedName>
</protein>
<dbReference type="InterPro" id="IPR008927">
    <property type="entry name" value="6-PGluconate_DH-like_C_sf"/>
</dbReference>
<comment type="caution">
    <text evidence="6">The sequence shown here is derived from an EMBL/GenBank/DDBJ whole genome shotgun (WGS) entry which is preliminary data.</text>
</comment>
<keyword evidence="2" id="KW-0560">Oxidoreductase</keyword>
<keyword evidence="7" id="KW-1185">Reference proteome</keyword>
<evidence type="ECO:0000256" key="1">
    <source>
        <dbReference type="ARBA" id="ARBA00006601"/>
    </source>
</evidence>
<dbReference type="SUPFAM" id="SSF51735">
    <property type="entry name" value="NAD(P)-binding Rossmann-fold domains"/>
    <property type="match status" value="1"/>
</dbReference>
<dbReference type="SUPFAM" id="SSF52413">
    <property type="entry name" value="UDP-glucose/GDP-mannose dehydrogenase C-terminal domain"/>
    <property type="match status" value="1"/>
</dbReference>
<evidence type="ECO:0000259" key="5">
    <source>
        <dbReference type="SMART" id="SM00984"/>
    </source>
</evidence>
<dbReference type="GO" id="GO:0016616">
    <property type="term" value="F:oxidoreductase activity, acting on the CH-OH group of donors, NAD or NADP as acceptor"/>
    <property type="evidence" value="ECO:0007669"/>
    <property type="project" value="InterPro"/>
</dbReference>
<dbReference type="InterPro" id="IPR001732">
    <property type="entry name" value="UDP-Glc/GDP-Man_DH_N"/>
</dbReference>
<sequence length="433" mass="48003">MKLCTMGLGYIGLPTSIMFAKHGVEVVGVDLVPEIINQLNDGKIHIEEPGLQEFLTEVVKSGKFRASVAPEAADVFLIAVPTPNKKDVHRSCDLTHVLQAVKQILPFIQKGNTIIIESTIAPRSMEDQVAPLLEKAGYTIGEDLYVVHCPERVLPGQIFHELVYNNRVVGGITEACTNAGAAVYETFVKGEIIRTNASTAEMAKLMENTFRDVNIALANELAKICFELNINVLDVITMANKHPRVNIHQPGPGVGGHCLAVDPHFIVAEAPKAAKMIGLARETNRSMPQYIVDCANMLLRHRQFPKIAIFGLSYKGNVDDLRESPAIEVINLLMKQKNIELTFHDPHVPVSKMPIVSAEEAVQKADLILLLTDHQEFKEMDLDILSQQMNGKMIFDTRNCIDPERFEQIQVVNLGNIHECKTSELVKKLLKAL</sequence>
<dbReference type="Gene3D" id="3.40.50.720">
    <property type="entry name" value="NAD(P)-binding Rossmann-like Domain"/>
    <property type="match status" value="2"/>
</dbReference>
<evidence type="ECO:0000256" key="4">
    <source>
        <dbReference type="PIRNR" id="PIRNR000124"/>
    </source>
</evidence>
<evidence type="ECO:0000313" key="6">
    <source>
        <dbReference type="EMBL" id="RID84307.1"/>
    </source>
</evidence>
<dbReference type="InterPro" id="IPR028359">
    <property type="entry name" value="UDP_ManNAc/GlcNAc_DH"/>
</dbReference>
<gene>
    <name evidence="6" type="ORF">D1953_13940</name>
</gene>
<dbReference type="PANTHER" id="PTHR43491">
    <property type="entry name" value="UDP-N-ACETYL-D-MANNOSAMINE DEHYDROGENASE"/>
    <property type="match status" value="1"/>
</dbReference>
<dbReference type="GO" id="GO:0051287">
    <property type="term" value="F:NAD binding"/>
    <property type="evidence" value="ECO:0007669"/>
    <property type="project" value="InterPro"/>
</dbReference>
<dbReference type="PIRSF" id="PIRSF500136">
    <property type="entry name" value="UDP_ManNAc_DH"/>
    <property type="match status" value="1"/>
</dbReference>
<accession>A0A398B342</accession>
<proteinExistence type="inferred from homology"/>
<dbReference type="Pfam" id="PF00984">
    <property type="entry name" value="UDPG_MGDP_dh"/>
    <property type="match status" value="1"/>
</dbReference>
<dbReference type="InterPro" id="IPR017476">
    <property type="entry name" value="UDP-Glc/GDP-Man"/>
</dbReference>
<evidence type="ECO:0000256" key="2">
    <source>
        <dbReference type="ARBA" id="ARBA00023002"/>
    </source>
</evidence>
<dbReference type="PANTHER" id="PTHR43491:SF2">
    <property type="entry name" value="UDP-N-ACETYL-D-MANNOSAMINE DEHYDROGENASE"/>
    <property type="match status" value="1"/>
</dbReference>
<dbReference type="SUPFAM" id="SSF48179">
    <property type="entry name" value="6-phosphogluconate dehydrogenase C-terminal domain-like"/>
    <property type="match status" value="1"/>
</dbReference>
<keyword evidence="3" id="KW-0520">NAD</keyword>
<reference evidence="6 7" key="1">
    <citation type="submission" date="2018-08" db="EMBL/GenBank/DDBJ databases">
        <title>Bacillus jemisoniae sp. nov., Bacillus chryseoplanitiae sp. nov., Bacillus resnikiae sp. nov., and Bacillus frankliniae sp. nov., isolated from Viking spacecraft and associated surfaces.</title>
        <authorList>
            <person name="Seuylemezian A."/>
            <person name="Vaishampayan P."/>
        </authorList>
    </citation>
    <scope>NUCLEOTIDE SEQUENCE [LARGE SCALE GENOMIC DNA]</scope>
    <source>
        <strain evidence="6 7">MA001</strain>
    </source>
</reference>
<evidence type="ECO:0000256" key="3">
    <source>
        <dbReference type="ARBA" id="ARBA00023027"/>
    </source>
</evidence>
<dbReference type="InterPro" id="IPR014026">
    <property type="entry name" value="UDP-Glc/GDP-Man_DH_dimer"/>
</dbReference>
<comment type="similarity">
    <text evidence="1 4">Belongs to the UDP-glucose/GDP-mannose dehydrogenase family.</text>
</comment>
<dbReference type="GO" id="GO:0000271">
    <property type="term" value="P:polysaccharide biosynthetic process"/>
    <property type="evidence" value="ECO:0007669"/>
    <property type="project" value="InterPro"/>
</dbReference>
<dbReference type="Pfam" id="PF03720">
    <property type="entry name" value="UDPG_MGDP_dh_C"/>
    <property type="match status" value="1"/>
</dbReference>
<evidence type="ECO:0000313" key="7">
    <source>
        <dbReference type="Proteomes" id="UP000266016"/>
    </source>
</evidence>
<dbReference type="InterPro" id="IPR036291">
    <property type="entry name" value="NAD(P)-bd_dom_sf"/>
</dbReference>
<dbReference type="RefSeq" id="WP_119117808.1">
    <property type="nucleotide sequence ID" value="NZ_QWVS01000026.1"/>
</dbReference>
<feature type="domain" description="UDP-glucose/GDP-mannose dehydrogenase C-terminal" evidence="5">
    <location>
        <begin position="308"/>
        <end position="403"/>
    </location>
</feature>